<name>A0A4Y9VTW3_9PROT</name>
<dbReference type="OrthoDB" id="8595764at2"/>
<sequence>MSKHIKCNLYGMQRQQGAVALIVAICLVSLVGMLGLVLDLGHLYVTRTELQNAADSSSLSGAKELNGKVTGINNAITRAIEAAGKNKYNLNSTAVTVTASNMWVGSCPSDGCMVPISSVTSDALAGDKTFLKVDTGLRTINTWFIQVLPSVANTTQTFGLAVAGKYAVDITPIAICELPDPGTTHEFGYERGVSYKVSEANPIGPGTMFWIDPESNTPGVCPATSTNDTLPYVCAGKVGFTPIVGGTVNTNTGISVPQLSALDSRFGDYTPQNKCDVSTAPPDTNVKEYRYNNAGVGSPRNWMGTDPVQQTVTFVQRTNVNNLCGPPSRPCMSKPYGLRTVGNYGVLWSGYRKTGAVVSQWPTLYSGNTATSYPEPSPYAQASGSFYTAPPASAQPGKAGRRVLNMVIVDCTTAGGVCRPAPVLAVGRFLMQRRSDVAGDRDVFVEFGGLLPTPLPTSDIKLYR</sequence>
<dbReference type="RefSeq" id="WP_135276383.1">
    <property type="nucleotide sequence ID" value="NZ_PQVH01000002.1"/>
</dbReference>
<organism evidence="3 4">
    <name type="scientific">Methylotenera oryzisoli</name>
    <dbReference type="NCBI Taxonomy" id="2080758"/>
    <lineage>
        <taxon>Bacteria</taxon>
        <taxon>Pseudomonadati</taxon>
        <taxon>Pseudomonadota</taxon>
        <taxon>Betaproteobacteria</taxon>
        <taxon>Nitrosomonadales</taxon>
        <taxon>Methylophilaceae</taxon>
        <taxon>Methylotenera</taxon>
    </lineage>
</organism>
<evidence type="ECO:0000256" key="1">
    <source>
        <dbReference type="SAM" id="Phobius"/>
    </source>
</evidence>
<protein>
    <recommendedName>
        <fullName evidence="2">Putative Flp pilus-assembly TadG-like N-terminal domain-containing protein</fullName>
    </recommendedName>
</protein>
<proteinExistence type="predicted"/>
<evidence type="ECO:0000313" key="4">
    <source>
        <dbReference type="Proteomes" id="UP000297706"/>
    </source>
</evidence>
<keyword evidence="1" id="KW-1133">Transmembrane helix</keyword>
<evidence type="ECO:0000259" key="2">
    <source>
        <dbReference type="Pfam" id="PF13400"/>
    </source>
</evidence>
<dbReference type="Pfam" id="PF13400">
    <property type="entry name" value="Tad"/>
    <property type="match status" value="1"/>
</dbReference>
<gene>
    <name evidence="3" type="ORF">C3Y98_01580</name>
</gene>
<feature type="transmembrane region" description="Helical" evidence="1">
    <location>
        <begin position="21"/>
        <end position="45"/>
    </location>
</feature>
<reference evidence="3 4" key="1">
    <citation type="submission" date="2018-02" db="EMBL/GenBank/DDBJ databases">
        <title>A novel lanthanide dependent methylotroph, Methylotenera sp. La3113.</title>
        <authorList>
            <person name="Lv H."/>
            <person name="Tani A."/>
        </authorList>
    </citation>
    <scope>NUCLEOTIDE SEQUENCE [LARGE SCALE GENOMIC DNA]</scope>
    <source>
        <strain evidence="3 4">La3113</strain>
    </source>
</reference>
<keyword evidence="1" id="KW-0812">Transmembrane</keyword>
<comment type="caution">
    <text evidence="3">The sequence shown here is derived from an EMBL/GenBank/DDBJ whole genome shotgun (WGS) entry which is preliminary data.</text>
</comment>
<keyword evidence="4" id="KW-1185">Reference proteome</keyword>
<feature type="domain" description="Putative Flp pilus-assembly TadG-like N-terminal" evidence="2">
    <location>
        <begin position="17"/>
        <end position="63"/>
    </location>
</feature>
<accession>A0A4Y9VTW3</accession>
<dbReference type="EMBL" id="PQVH01000002">
    <property type="protein sequence ID" value="TFW73073.1"/>
    <property type="molecule type" value="Genomic_DNA"/>
</dbReference>
<evidence type="ECO:0000313" key="3">
    <source>
        <dbReference type="EMBL" id="TFW73073.1"/>
    </source>
</evidence>
<dbReference type="AlphaFoldDB" id="A0A4Y9VTW3"/>
<dbReference type="Proteomes" id="UP000297706">
    <property type="component" value="Unassembled WGS sequence"/>
</dbReference>
<dbReference type="InterPro" id="IPR028087">
    <property type="entry name" value="Tad_N"/>
</dbReference>
<keyword evidence="1" id="KW-0472">Membrane</keyword>